<dbReference type="NCBIfam" id="TIGR01764">
    <property type="entry name" value="excise"/>
    <property type="match status" value="1"/>
</dbReference>
<dbReference type="PATRIC" id="fig|1285586.5.peg.846"/>
<dbReference type="SUPFAM" id="SSF46955">
    <property type="entry name" value="Putative DNA-binding domain"/>
    <property type="match status" value="1"/>
</dbReference>
<name>R7ZI88_LYSSH</name>
<dbReference type="InterPro" id="IPR010093">
    <property type="entry name" value="SinI_DNA-bd"/>
</dbReference>
<protein>
    <submittedName>
        <fullName evidence="2">Excisionase</fullName>
    </submittedName>
</protein>
<comment type="caution">
    <text evidence="2">The sequence shown here is derived from an EMBL/GenBank/DDBJ whole genome shotgun (WGS) entry which is preliminary data.</text>
</comment>
<organism evidence="2 3">
    <name type="scientific">Lysinibacillus sphaericus OT4b.31</name>
    <dbReference type="NCBI Taxonomy" id="1285586"/>
    <lineage>
        <taxon>Bacteria</taxon>
        <taxon>Bacillati</taxon>
        <taxon>Bacillota</taxon>
        <taxon>Bacilli</taxon>
        <taxon>Bacillales</taxon>
        <taxon>Bacillaceae</taxon>
        <taxon>Lysinibacillus</taxon>
    </lineage>
</organism>
<dbReference type="EMBL" id="AQPX01000008">
    <property type="protein sequence ID" value="EON73832.1"/>
    <property type="molecule type" value="Genomic_DNA"/>
</dbReference>
<dbReference type="HOGENOM" id="CLU_140176_10_3_9"/>
<feature type="domain" description="Helix-turn-helix" evidence="1">
    <location>
        <begin position="5"/>
        <end position="52"/>
    </location>
</feature>
<dbReference type="RefSeq" id="WP_010857801.1">
    <property type="nucleotide sequence ID" value="NZ_KB933398.1"/>
</dbReference>
<gene>
    <name evidence="2" type="ORF">H131_04184</name>
</gene>
<accession>R7ZI88</accession>
<proteinExistence type="predicted"/>
<evidence type="ECO:0000313" key="3">
    <source>
        <dbReference type="Proteomes" id="UP000013911"/>
    </source>
</evidence>
<reference evidence="2 3" key="1">
    <citation type="submission" date="2013-04" db="EMBL/GenBank/DDBJ databases">
        <title>Draft genome of the heavy metal tolerant bacterium Lysinibacillus sphaericus strain OT4b.31.</title>
        <authorList>
            <person name="Pena-Montenegro T.D."/>
            <person name="Dussan J."/>
        </authorList>
    </citation>
    <scope>NUCLEOTIDE SEQUENCE [LARGE SCALE GENOMIC DNA]</scope>
    <source>
        <strain evidence="2 3">OT4b.31</strain>
    </source>
</reference>
<sequence>MDKLVLTVPEIAKVLDLSTATIYVMVRNNEIPYKKLRGKIVFHRETIEKWLATPTA</sequence>
<evidence type="ECO:0000313" key="2">
    <source>
        <dbReference type="EMBL" id="EON73832.1"/>
    </source>
</evidence>
<dbReference type="AlphaFoldDB" id="R7ZI88"/>
<dbReference type="Proteomes" id="UP000013911">
    <property type="component" value="Unassembled WGS sequence"/>
</dbReference>
<evidence type="ECO:0000259" key="1">
    <source>
        <dbReference type="Pfam" id="PF12728"/>
    </source>
</evidence>
<dbReference type="Pfam" id="PF12728">
    <property type="entry name" value="HTH_17"/>
    <property type="match status" value="1"/>
</dbReference>
<dbReference type="OrthoDB" id="515428at2"/>
<dbReference type="GO" id="GO:0003677">
    <property type="term" value="F:DNA binding"/>
    <property type="evidence" value="ECO:0007669"/>
    <property type="project" value="InterPro"/>
</dbReference>
<dbReference type="eggNOG" id="ENOG5033AZZ">
    <property type="taxonomic scope" value="Bacteria"/>
</dbReference>
<dbReference type="InterPro" id="IPR009061">
    <property type="entry name" value="DNA-bd_dom_put_sf"/>
</dbReference>
<dbReference type="InterPro" id="IPR041657">
    <property type="entry name" value="HTH_17"/>
</dbReference>